<evidence type="ECO:0000313" key="2">
    <source>
        <dbReference type="Proteomes" id="UP001497482"/>
    </source>
</evidence>
<gene>
    <name evidence="1" type="ORF">KC01_LOCUS6242</name>
</gene>
<dbReference type="Proteomes" id="UP001497482">
    <property type="component" value="Chromosome 12"/>
</dbReference>
<name>A0AAV2JAV1_KNICA</name>
<sequence length="77" mass="8198">MDLRLRGEAAQVLPIALQHCVAAAVMSSADSSMLAAASVFSSNIYKKILRPQRCASRELGCVSYHSAALVSCSSRKI</sequence>
<dbReference type="InterPro" id="IPR038377">
    <property type="entry name" value="Na/Glc_symporter_sf"/>
</dbReference>
<reference evidence="1 2" key="1">
    <citation type="submission" date="2024-04" db="EMBL/GenBank/DDBJ databases">
        <authorList>
            <person name="Waldvogel A.-M."/>
            <person name="Schoenle A."/>
        </authorList>
    </citation>
    <scope>NUCLEOTIDE SEQUENCE [LARGE SCALE GENOMIC DNA]</scope>
</reference>
<protein>
    <submittedName>
        <fullName evidence="1">Uncharacterized protein</fullName>
    </submittedName>
</protein>
<evidence type="ECO:0000313" key="1">
    <source>
        <dbReference type="EMBL" id="CAL1574520.1"/>
    </source>
</evidence>
<dbReference type="AlphaFoldDB" id="A0AAV2JAV1"/>
<dbReference type="Gene3D" id="1.20.1730.10">
    <property type="entry name" value="Sodium/glucose cotransporter"/>
    <property type="match status" value="1"/>
</dbReference>
<accession>A0AAV2JAV1</accession>
<keyword evidence="2" id="KW-1185">Reference proteome</keyword>
<organism evidence="1 2">
    <name type="scientific">Knipowitschia caucasica</name>
    <name type="common">Caucasian dwarf goby</name>
    <name type="synonym">Pomatoschistus caucasicus</name>
    <dbReference type="NCBI Taxonomy" id="637954"/>
    <lineage>
        <taxon>Eukaryota</taxon>
        <taxon>Metazoa</taxon>
        <taxon>Chordata</taxon>
        <taxon>Craniata</taxon>
        <taxon>Vertebrata</taxon>
        <taxon>Euteleostomi</taxon>
        <taxon>Actinopterygii</taxon>
        <taxon>Neopterygii</taxon>
        <taxon>Teleostei</taxon>
        <taxon>Neoteleostei</taxon>
        <taxon>Acanthomorphata</taxon>
        <taxon>Gobiaria</taxon>
        <taxon>Gobiiformes</taxon>
        <taxon>Gobioidei</taxon>
        <taxon>Gobiidae</taxon>
        <taxon>Gobiinae</taxon>
        <taxon>Knipowitschia</taxon>
    </lineage>
</organism>
<dbReference type="EMBL" id="OZ035834">
    <property type="protein sequence ID" value="CAL1574520.1"/>
    <property type="molecule type" value="Genomic_DNA"/>
</dbReference>
<proteinExistence type="predicted"/>